<proteinExistence type="predicted"/>
<evidence type="ECO:0000313" key="2">
    <source>
        <dbReference type="EMBL" id="KAF2182871.1"/>
    </source>
</evidence>
<dbReference type="EMBL" id="ML994646">
    <property type="protein sequence ID" value="KAF2182871.1"/>
    <property type="molecule type" value="Genomic_DNA"/>
</dbReference>
<accession>A0A6A6DTA7</accession>
<organism evidence="2 3">
    <name type="scientific">Zopfia rhizophila CBS 207.26</name>
    <dbReference type="NCBI Taxonomy" id="1314779"/>
    <lineage>
        <taxon>Eukaryota</taxon>
        <taxon>Fungi</taxon>
        <taxon>Dikarya</taxon>
        <taxon>Ascomycota</taxon>
        <taxon>Pezizomycotina</taxon>
        <taxon>Dothideomycetes</taxon>
        <taxon>Dothideomycetes incertae sedis</taxon>
        <taxon>Zopfiaceae</taxon>
        <taxon>Zopfia</taxon>
    </lineage>
</organism>
<dbReference type="Proteomes" id="UP000800200">
    <property type="component" value="Unassembled WGS sequence"/>
</dbReference>
<name>A0A6A6DTA7_9PEZI</name>
<feature type="signal peptide" evidence="1">
    <location>
        <begin position="1"/>
        <end position="18"/>
    </location>
</feature>
<evidence type="ECO:0000256" key="1">
    <source>
        <dbReference type="SAM" id="SignalP"/>
    </source>
</evidence>
<evidence type="ECO:0000313" key="3">
    <source>
        <dbReference type="Proteomes" id="UP000800200"/>
    </source>
</evidence>
<protein>
    <submittedName>
        <fullName evidence="2">Uncharacterized protein</fullName>
    </submittedName>
</protein>
<keyword evidence="3" id="KW-1185">Reference proteome</keyword>
<sequence>MLATISLSLSSWIDLLSTAWVNLPPQKHLPSCRLTRLLVWSCLNQRERWLLRYVGPASRIGQYPEIQFRPSESCSEACFSGKYKC</sequence>
<reference evidence="2" key="1">
    <citation type="journal article" date="2020" name="Stud. Mycol.">
        <title>101 Dothideomycetes genomes: a test case for predicting lifestyles and emergence of pathogens.</title>
        <authorList>
            <person name="Haridas S."/>
            <person name="Albert R."/>
            <person name="Binder M."/>
            <person name="Bloem J."/>
            <person name="Labutti K."/>
            <person name="Salamov A."/>
            <person name="Andreopoulos B."/>
            <person name="Baker S."/>
            <person name="Barry K."/>
            <person name="Bills G."/>
            <person name="Bluhm B."/>
            <person name="Cannon C."/>
            <person name="Castanera R."/>
            <person name="Culley D."/>
            <person name="Daum C."/>
            <person name="Ezra D."/>
            <person name="Gonzalez J."/>
            <person name="Henrissat B."/>
            <person name="Kuo A."/>
            <person name="Liang C."/>
            <person name="Lipzen A."/>
            <person name="Lutzoni F."/>
            <person name="Magnuson J."/>
            <person name="Mondo S."/>
            <person name="Nolan M."/>
            <person name="Ohm R."/>
            <person name="Pangilinan J."/>
            <person name="Park H.-J."/>
            <person name="Ramirez L."/>
            <person name="Alfaro M."/>
            <person name="Sun H."/>
            <person name="Tritt A."/>
            <person name="Yoshinaga Y."/>
            <person name="Zwiers L.-H."/>
            <person name="Turgeon B."/>
            <person name="Goodwin S."/>
            <person name="Spatafora J."/>
            <person name="Crous P."/>
            <person name="Grigoriev I."/>
        </authorList>
    </citation>
    <scope>NUCLEOTIDE SEQUENCE</scope>
    <source>
        <strain evidence="2">CBS 207.26</strain>
    </source>
</reference>
<dbReference type="AlphaFoldDB" id="A0A6A6DTA7"/>
<feature type="chain" id="PRO_5025342852" evidence="1">
    <location>
        <begin position="19"/>
        <end position="85"/>
    </location>
</feature>
<keyword evidence="1" id="KW-0732">Signal</keyword>
<gene>
    <name evidence="2" type="ORF">K469DRAFT_787623</name>
</gene>